<reference evidence="1 2" key="1">
    <citation type="submission" date="2016-10" db="EMBL/GenBank/DDBJ databases">
        <authorList>
            <person name="de Groot N.N."/>
        </authorList>
    </citation>
    <scope>NUCLEOTIDE SEQUENCE [LARGE SCALE GENOMIC DNA]</scope>
    <source>
        <strain evidence="1 2">S137</strain>
    </source>
</reference>
<accession>A0A1H0S0I0</accession>
<proteinExistence type="predicted"/>
<evidence type="ECO:0000313" key="2">
    <source>
        <dbReference type="Proteomes" id="UP000182412"/>
    </source>
</evidence>
<evidence type="ECO:0000313" key="1">
    <source>
        <dbReference type="EMBL" id="SDP35193.1"/>
    </source>
</evidence>
<name>A0A1H0S0I0_SELRU</name>
<dbReference type="RefSeq" id="WP_074572259.1">
    <property type="nucleotide sequence ID" value="NZ_FNJQ01000015.1"/>
</dbReference>
<organism evidence="1 2">
    <name type="scientific">Selenomonas ruminantium</name>
    <dbReference type="NCBI Taxonomy" id="971"/>
    <lineage>
        <taxon>Bacteria</taxon>
        <taxon>Bacillati</taxon>
        <taxon>Bacillota</taxon>
        <taxon>Negativicutes</taxon>
        <taxon>Selenomonadales</taxon>
        <taxon>Selenomonadaceae</taxon>
        <taxon>Selenomonas</taxon>
    </lineage>
</organism>
<dbReference type="AlphaFoldDB" id="A0A1H0S0I0"/>
<gene>
    <name evidence="1" type="ORF">SAMN05216366_1153</name>
</gene>
<protein>
    <recommendedName>
        <fullName evidence="3">CDP-Glycerol:Poly(Glycerophosphate) glycerophosphotransferase</fullName>
    </recommendedName>
</protein>
<dbReference type="EMBL" id="FNJQ01000015">
    <property type="protein sequence ID" value="SDP35193.1"/>
    <property type="molecule type" value="Genomic_DNA"/>
</dbReference>
<evidence type="ECO:0008006" key="3">
    <source>
        <dbReference type="Google" id="ProtNLM"/>
    </source>
</evidence>
<sequence>MAIQKRLLAKLKSANAALDMLQKGKPLDINDLLQRLTDAQSLCQKGLPEAAYKKYEEIYDGLIMAIKEIQSGEAAGDAQAIIALCMELLQHIVVETIKEDKFKKEIFFLPYKASMWDSLESVWKAADEDKENCIAYVMPIPYCDRNPDGTAREWHCERYEFPEYVPTLDWQSVDLKAWHPEVIFYHNPYDNNNRVTSVEGTYYSSNLKECADKLIYIPYFVLAEPNFDYDDPEKKKEIQETENKIANFVLEPGVINADYTIVQSEAMKQVYVKILARHTNATKEYWEKRILGLGSPKFDKVFGSKKEDYQIPEEWERLIAGRKTIFYNTGLSAMLDHRKKFVEKVRSVIETFKKQNDVLLWWRPHPLLISTFRSMHPELLAEYEEIVNTYRSEKWGIYDDTPDMDRAIECTDGYYGDWSSLVHLYEKTGKKVFIQNCRAGKNLFSGISHFMDSVEKDGYMYFSENSFNGLFRYRVGETKAEFLGSFPGEEPWQGDLHRNVFVKGDKLFFIPINGHGISVYDCRNSKFNLLKIPGGDDEYVHYMQCIEVDEKLMLIPVNLNTPFAFFDLKNEKIDYIEKVSKEIAGMISHPTRYEIFSLYGAINVDGFLYLALCPTNIILKISLRTFAVEKIELPIHIRLRYINYVDGWFYFTGMNHVIGRWCETDNTGDIYDIPYEATDEVVPYIQLIPYQDKLILPSGREDRFWMFSPSSNKWENLTYNFPPGFERDIRGSLLFLGYREDGENLYLYPRAGNGLLRFNAKEKKFYFEAIRYSSELLNSLGKNIINHVLDENRITFEAVVSIEDYLEYMKTFDLKAEDELEERLIGEYIYQLIKEGV</sequence>
<dbReference type="Proteomes" id="UP000182412">
    <property type="component" value="Unassembled WGS sequence"/>
</dbReference>
<dbReference type="OrthoDB" id="1662110at2"/>